<dbReference type="Proteomes" id="UP000436088">
    <property type="component" value="Unassembled WGS sequence"/>
</dbReference>
<keyword evidence="3" id="KW-1185">Reference proteome</keyword>
<feature type="region of interest" description="Disordered" evidence="1">
    <location>
        <begin position="29"/>
        <end position="56"/>
    </location>
</feature>
<comment type="caution">
    <text evidence="2">The sequence shown here is derived from an EMBL/GenBank/DDBJ whole genome shotgun (WGS) entry which is preliminary data.</text>
</comment>
<feature type="compositionally biased region" description="Acidic residues" evidence="1">
    <location>
        <begin position="186"/>
        <end position="204"/>
    </location>
</feature>
<organism evidence="2 3">
    <name type="scientific">Hibiscus syriacus</name>
    <name type="common">Rose of Sharon</name>
    <dbReference type="NCBI Taxonomy" id="106335"/>
    <lineage>
        <taxon>Eukaryota</taxon>
        <taxon>Viridiplantae</taxon>
        <taxon>Streptophyta</taxon>
        <taxon>Embryophyta</taxon>
        <taxon>Tracheophyta</taxon>
        <taxon>Spermatophyta</taxon>
        <taxon>Magnoliopsida</taxon>
        <taxon>eudicotyledons</taxon>
        <taxon>Gunneridae</taxon>
        <taxon>Pentapetalae</taxon>
        <taxon>rosids</taxon>
        <taxon>malvids</taxon>
        <taxon>Malvales</taxon>
        <taxon>Malvaceae</taxon>
        <taxon>Malvoideae</taxon>
        <taxon>Hibiscus</taxon>
    </lineage>
</organism>
<proteinExistence type="predicted"/>
<name>A0A6A2X279_HIBSY</name>
<protein>
    <submittedName>
        <fullName evidence="2">ADP/ATP carrier 2 isoform 1</fullName>
    </submittedName>
</protein>
<feature type="compositionally biased region" description="Low complexity" evidence="1">
    <location>
        <begin position="41"/>
        <end position="52"/>
    </location>
</feature>
<evidence type="ECO:0000256" key="1">
    <source>
        <dbReference type="SAM" id="MobiDB-lite"/>
    </source>
</evidence>
<dbReference type="PANTHER" id="PTHR46327:SF9">
    <property type="entry name" value="MYB_SANT-LIKE DNA-BINDING DOMAIN-CONTAINING PROTEIN"/>
    <property type="match status" value="1"/>
</dbReference>
<sequence>MEAKGLNWKGFSTDVSKGKGVGPVIAVTDGSMSEEDEPSYNEDGNGENSSGGKCKNEWPWKRTKWTDNVVRLLIAVVSCVGDDGSHVSPQQCEDKFNDLNKRYKKLNDILGRETSCVVENPSVMDSMPHLLRKAKEDVKKILSSKHLFYQEMCAYHNGQSIPNCQDLDIQGCILPERCLKDNNRYEEEEDDNEDDYEMDNEDDNNAICGERIPELNERKKASVEEGHYGSQCAGHDSSSWRWKDFKTLQGHHRCERIGSRGGCCNFMRNE</sequence>
<accession>A0A6A2X279</accession>
<evidence type="ECO:0000313" key="2">
    <source>
        <dbReference type="EMBL" id="KAE8668668.1"/>
    </source>
</evidence>
<gene>
    <name evidence="2" type="ORF">F3Y22_tig00112289pilonHSYRG00188</name>
</gene>
<evidence type="ECO:0000313" key="3">
    <source>
        <dbReference type="Proteomes" id="UP000436088"/>
    </source>
</evidence>
<dbReference type="AlphaFoldDB" id="A0A6A2X279"/>
<dbReference type="EMBL" id="VEPZ02001544">
    <property type="protein sequence ID" value="KAE8668668.1"/>
    <property type="molecule type" value="Genomic_DNA"/>
</dbReference>
<dbReference type="PANTHER" id="PTHR46327">
    <property type="entry name" value="F16F4.11 PROTEIN-RELATED"/>
    <property type="match status" value="1"/>
</dbReference>
<reference evidence="2" key="1">
    <citation type="submission" date="2019-09" db="EMBL/GenBank/DDBJ databases">
        <title>Draft genome information of white flower Hibiscus syriacus.</title>
        <authorList>
            <person name="Kim Y.-M."/>
        </authorList>
    </citation>
    <scope>NUCLEOTIDE SEQUENCE [LARGE SCALE GENOMIC DNA]</scope>
    <source>
        <strain evidence="2">YM2019G1</strain>
    </source>
</reference>
<feature type="region of interest" description="Disordered" evidence="1">
    <location>
        <begin position="185"/>
        <end position="204"/>
    </location>
</feature>